<gene>
    <name evidence="2" type="ORF">Cni_G09085</name>
</gene>
<dbReference type="InterPro" id="IPR040256">
    <property type="entry name" value="At4g02000-like"/>
</dbReference>
<evidence type="ECO:0000256" key="1">
    <source>
        <dbReference type="SAM" id="MobiDB-lite"/>
    </source>
</evidence>
<evidence type="ECO:0008006" key="4">
    <source>
        <dbReference type="Google" id="ProtNLM"/>
    </source>
</evidence>
<organism evidence="2 3">
    <name type="scientific">Canna indica</name>
    <name type="common">Indian-shot</name>
    <dbReference type="NCBI Taxonomy" id="4628"/>
    <lineage>
        <taxon>Eukaryota</taxon>
        <taxon>Viridiplantae</taxon>
        <taxon>Streptophyta</taxon>
        <taxon>Embryophyta</taxon>
        <taxon>Tracheophyta</taxon>
        <taxon>Spermatophyta</taxon>
        <taxon>Magnoliopsida</taxon>
        <taxon>Liliopsida</taxon>
        <taxon>Zingiberales</taxon>
        <taxon>Cannaceae</taxon>
        <taxon>Canna</taxon>
    </lineage>
</organism>
<protein>
    <recommendedName>
        <fullName evidence="4">DUF4283 domain-containing protein</fullName>
    </recommendedName>
</protein>
<feature type="region of interest" description="Disordered" evidence="1">
    <location>
        <begin position="1"/>
        <end position="56"/>
    </location>
</feature>
<reference evidence="2 3" key="1">
    <citation type="submission" date="2023-10" db="EMBL/GenBank/DDBJ databases">
        <title>Chromosome-scale genome assembly provides insights into flower coloration mechanisms of Canna indica.</title>
        <authorList>
            <person name="Li C."/>
        </authorList>
    </citation>
    <scope>NUCLEOTIDE SEQUENCE [LARGE SCALE GENOMIC DNA]</scope>
    <source>
        <tissue evidence="2">Flower</tissue>
    </source>
</reference>
<dbReference type="EMBL" id="CP136892">
    <property type="protein sequence ID" value="WOL00372.1"/>
    <property type="molecule type" value="Genomic_DNA"/>
</dbReference>
<evidence type="ECO:0000313" key="2">
    <source>
        <dbReference type="EMBL" id="WOL00372.1"/>
    </source>
</evidence>
<proteinExistence type="predicted"/>
<accession>A0AAQ3K208</accession>
<keyword evidence="3" id="KW-1185">Reference proteome</keyword>
<dbReference type="PANTHER" id="PTHR31286">
    <property type="entry name" value="GLYCINE-RICH CELL WALL STRUCTURAL PROTEIN 1.8-LIKE"/>
    <property type="match status" value="1"/>
</dbReference>
<sequence length="294" mass="33574">MGSSMATTSSLKGILLPRKKKPPDRVIEQESSTHNVEKPSQKGLNGEDVGKAKDRSCGRSLNSWATLFRRSDLNSNWMESKEMTEKINKIHSSAKGKVMIGEDDLNEVRRGNDLMLYKKIEVIPVWIQLPGIPYEYLSSNILPQVVAIIGKPLKNDSYTQNGVRGKFARVQRRKRAPLNHKKNRSIISNPFKILNNLAFEEDGRFTLNVENKQDNRMLLNEKKTLDNMEVDKENGNKRSVKSYVMEKKFQYVGKKGKTNAEVLVEDKNGNKNMEVEESFTFKAENNKELQIGEK</sequence>
<dbReference type="AlphaFoldDB" id="A0AAQ3K208"/>
<name>A0AAQ3K208_9LILI</name>
<dbReference type="PANTHER" id="PTHR31286:SF99">
    <property type="entry name" value="DUF4283 DOMAIN-CONTAINING PROTEIN"/>
    <property type="match status" value="1"/>
</dbReference>
<evidence type="ECO:0000313" key="3">
    <source>
        <dbReference type="Proteomes" id="UP001327560"/>
    </source>
</evidence>
<feature type="compositionally biased region" description="Polar residues" evidence="1">
    <location>
        <begin position="1"/>
        <end position="11"/>
    </location>
</feature>
<dbReference type="Proteomes" id="UP001327560">
    <property type="component" value="Chromosome 3"/>
</dbReference>